<comment type="caution">
    <text evidence="2">The sequence shown here is derived from an EMBL/GenBank/DDBJ whole genome shotgun (WGS) entry which is preliminary data.</text>
</comment>
<proteinExistence type="predicted"/>
<sequence>MDLNLGHVFYFVYIALHTIEDTISNIFVVGASYNMVSYWDSFYSANSVSIIKKIIVGKSLLMMCPYFALLSNCCYVSFLIIDYLILLFILGMNTASSNGESSSTKNINITFIDCVISDTDEENEEKSQNI</sequence>
<keyword evidence="3" id="KW-1185">Reference proteome</keyword>
<protein>
    <submittedName>
        <fullName evidence="2">Uncharacterized protein</fullName>
    </submittedName>
</protein>
<dbReference type="AlphaFoldDB" id="A0A0V0RZC1"/>
<keyword evidence="1" id="KW-0472">Membrane</keyword>
<keyword evidence="1" id="KW-1133">Transmembrane helix</keyword>
<accession>A0A0V0RZC1</accession>
<name>A0A0V0RZC1_9BILA</name>
<reference evidence="2 3" key="1">
    <citation type="submission" date="2015-01" db="EMBL/GenBank/DDBJ databases">
        <title>Evolution of Trichinella species and genotypes.</title>
        <authorList>
            <person name="Korhonen P.K."/>
            <person name="Edoardo P."/>
            <person name="Giuseppe L.R."/>
            <person name="Gasser R.B."/>
        </authorList>
    </citation>
    <scope>NUCLEOTIDE SEQUENCE [LARGE SCALE GENOMIC DNA]</scope>
    <source>
        <strain evidence="2">ISS37</strain>
    </source>
</reference>
<evidence type="ECO:0000256" key="1">
    <source>
        <dbReference type="SAM" id="Phobius"/>
    </source>
</evidence>
<keyword evidence="1" id="KW-0812">Transmembrane</keyword>
<dbReference type="EMBL" id="JYDL01000055">
    <property type="protein sequence ID" value="KRX19836.1"/>
    <property type="molecule type" value="Genomic_DNA"/>
</dbReference>
<evidence type="ECO:0000313" key="3">
    <source>
        <dbReference type="Proteomes" id="UP000054630"/>
    </source>
</evidence>
<gene>
    <name evidence="2" type="ORF">T07_1236</name>
</gene>
<dbReference type="Proteomes" id="UP000054630">
    <property type="component" value="Unassembled WGS sequence"/>
</dbReference>
<evidence type="ECO:0000313" key="2">
    <source>
        <dbReference type="EMBL" id="KRX19836.1"/>
    </source>
</evidence>
<organism evidence="2 3">
    <name type="scientific">Trichinella nelsoni</name>
    <dbReference type="NCBI Taxonomy" id="6336"/>
    <lineage>
        <taxon>Eukaryota</taxon>
        <taxon>Metazoa</taxon>
        <taxon>Ecdysozoa</taxon>
        <taxon>Nematoda</taxon>
        <taxon>Enoplea</taxon>
        <taxon>Dorylaimia</taxon>
        <taxon>Trichinellida</taxon>
        <taxon>Trichinellidae</taxon>
        <taxon>Trichinella</taxon>
    </lineage>
</organism>
<feature type="transmembrane region" description="Helical" evidence="1">
    <location>
        <begin position="66"/>
        <end position="90"/>
    </location>
</feature>
<dbReference type="OrthoDB" id="10580665at2759"/>